<comment type="subunit">
    <text evidence="3 8">Homodimer.</text>
</comment>
<dbReference type="Gene3D" id="1.20.58.220">
    <property type="entry name" value="Phosphate transport system protein phou homolog 2, domain 2"/>
    <property type="match status" value="1"/>
</dbReference>
<evidence type="ECO:0000313" key="11">
    <source>
        <dbReference type="Proteomes" id="UP000503336"/>
    </source>
</evidence>
<dbReference type="PANTHER" id="PTHR42930">
    <property type="entry name" value="PHOSPHATE-SPECIFIC TRANSPORT SYSTEM ACCESSORY PROTEIN PHOU"/>
    <property type="match status" value="1"/>
</dbReference>
<evidence type="ECO:0000256" key="6">
    <source>
        <dbReference type="ARBA" id="ARBA00022592"/>
    </source>
</evidence>
<dbReference type="InterPro" id="IPR026022">
    <property type="entry name" value="PhoU_dom"/>
</dbReference>
<comment type="similarity">
    <text evidence="2 8">Belongs to the PhoU family.</text>
</comment>
<feature type="domain" description="PhoU" evidence="9">
    <location>
        <begin position="124"/>
        <end position="207"/>
    </location>
</feature>
<dbReference type="AlphaFoldDB" id="A0A7M3T6P9"/>
<dbReference type="InterPro" id="IPR028366">
    <property type="entry name" value="PhoU"/>
</dbReference>
<dbReference type="PANTHER" id="PTHR42930:SF3">
    <property type="entry name" value="PHOSPHATE-SPECIFIC TRANSPORT SYSTEM ACCESSORY PROTEIN PHOU"/>
    <property type="match status" value="1"/>
</dbReference>
<evidence type="ECO:0000313" key="10">
    <source>
        <dbReference type="EMBL" id="QIE57680.1"/>
    </source>
</evidence>
<keyword evidence="4 8" id="KW-0813">Transport</keyword>
<protein>
    <recommendedName>
        <fullName evidence="8">Phosphate-specific transport system accessory protein PhoU</fullName>
    </recommendedName>
</protein>
<proteinExistence type="inferred from homology"/>
<evidence type="ECO:0000256" key="1">
    <source>
        <dbReference type="ARBA" id="ARBA00004496"/>
    </source>
</evidence>
<gene>
    <name evidence="10" type="primary">phoU</name>
    <name evidence="10" type="ORF">G5B40_20835</name>
</gene>
<dbReference type="RefSeq" id="WP_165103049.1">
    <property type="nucleotide sequence ID" value="NZ_CP049056.1"/>
</dbReference>
<dbReference type="EMBL" id="CP049056">
    <property type="protein sequence ID" value="QIE57680.1"/>
    <property type="molecule type" value="Genomic_DNA"/>
</dbReference>
<reference evidence="10 11" key="1">
    <citation type="submission" date="2020-02" db="EMBL/GenBank/DDBJ databases">
        <title>complete genome sequence of Rhodobacteraceae bacterium.</title>
        <authorList>
            <person name="Park J."/>
            <person name="Kim Y.-S."/>
            <person name="Kim K.-H."/>
        </authorList>
    </citation>
    <scope>NUCLEOTIDE SEQUENCE [LARGE SCALE GENOMIC DNA]</scope>
    <source>
        <strain evidence="10 11">RR4-56</strain>
    </source>
</reference>
<evidence type="ECO:0000256" key="4">
    <source>
        <dbReference type="ARBA" id="ARBA00022448"/>
    </source>
</evidence>
<organism evidence="10 11">
    <name type="scientific">Pikeienuella piscinae</name>
    <dbReference type="NCBI Taxonomy" id="2748098"/>
    <lineage>
        <taxon>Bacteria</taxon>
        <taxon>Pseudomonadati</taxon>
        <taxon>Pseudomonadota</taxon>
        <taxon>Alphaproteobacteria</taxon>
        <taxon>Rhodobacterales</taxon>
        <taxon>Paracoccaceae</taxon>
        <taxon>Pikeienuella</taxon>
    </lineage>
</organism>
<dbReference type="Pfam" id="PF01895">
    <property type="entry name" value="PhoU"/>
    <property type="match status" value="2"/>
</dbReference>
<evidence type="ECO:0000256" key="2">
    <source>
        <dbReference type="ARBA" id="ARBA00008107"/>
    </source>
</evidence>
<accession>A0A7M3T6P9</accession>
<comment type="function">
    <text evidence="7 8">Plays a role in the regulation of phosphate uptake.</text>
</comment>
<keyword evidence="11" id="KW-1185">Reference proteome</keyword>
<dbReference type="InterPro" id="IPR038078">
    <property type="entry name" value="PhoU-like_sf"/>
</dbReference>
<dbReference type="Proteomes" id="UP000503336">
    <property type="component" value="Chromosome"/>
</dbReference>
<dbReference type="PIRSF" id="PIRSF003107">
    <property type="entry name" value="PhoU"/>
    <property type="match status" value="1"/>
</dbReference>
<dbReference type="FunFam" id="1.20.58.220:FF:000004">
    <property type="entry name" value="Phosphate-specific transport system accessory protein PhoU"/>
    <property type="match status" value="1"/>
</dbReference>
<dbReference type="GO" id="GO:0045936">
    <property type="term" value="P:negative regulation of phosphate metabolic process"/>
    <property type="evidence" value="ECO:0007669"/>
    <property type="project" value="InterPro"/>
</dbReference>
<evidence type="ECO:0000256" key="7">
    <source>
        <dbReference type="ARBA" id="ARBA00056181"/>
    </source>
</evidence>
<feature type="domain" description="PhoU" evidence="9">
    <location>
        <begin position="20"/>
        <end position="107"/>
    </location>
</feature>
<dbReference type="NCBIfam" id="TIGR02135">
    <property type="entry name" value="phoU_full"/>
    <property type="match status" value="1"/>
</dbReference>
<sequence>MGGHIVTSFDDDLIELRARISEMGGLAETLLALALDSVEKRDSALADEVITKDKRIDALEFEVERLATQVIVKRQPLAQDLRLVISAMKLSTTLERIGDLAKNIAKRGKHLSTTSPMRVSGSVVRMGRQALAQLTAVLDAYAKTDVEAAISVWRRDVEIDDAYNAMFRELVTYMMEDPRTIGHGSQLLFIAKNLERIGDHATHVAEMIYYTAKGEPLGDDRPKGDPSDLEPRS</sequence>
<dbReference type="KEGG" id="hdh:G5B40_20835"/>
<dbReference type="SUPFAM" id="SSF109755">
    <property type="entry name" value="PhoU-like"/>
    <property type="match status" value="1"/>
</dbReference>
<dbReference type="GO" id="GO:0005737">
    <property type="term" value="C:cytoplasm"/>
    <property type="evidence" value="ECO:0007669"/>
    <property type="project" value="UniProtKB-SubCell"/>
</dbReference>
<keyword evidence="6 8" id="KW-0592">Phosphate transport</keyword>
<dbReference type="GO" id="GO:0006817">
    <property type="term" value="P:phosphate ion transport"/>
    <property type="evidence" value="ECO:0007669"/>
    <property type="project" value="UniProtKB-KW"/>
</dbReference>
<evidence type="ECO:0000259" key="9">
    <source>
        <dbReference type="Pfam" id="PF01895"/>
    </source>
</evidence>
<evidence type="ECO:0000256" key="3">
    <source>
        <dbReference type="ARBA" id="ARBA00011738"/>
    </source>
</evidence>
<evidence type="ECO:0000256" key="8">
    <source>
        <dbReference type="PIRNR" id="PIRNR003107"/>
    </source>
</evidence>
<keyword evidence="5 8" id="KW-0963">Cytoplasm</keyword>
<evidence type="ECO:0000256" key="5">
    <source>
        <dbReference type="ARBA" id="ARBA00022490"/>
    </source>
</evidence>
<name>A0A7M3T6P9_9RHOB</name>
<comment type="subcellular location">
    <subcellularLocation>
        <location evidence="1 8">Cytoplasm</location>
    </subcellularLocation>
</comment>
<dbReference type="GO" id="GO:0030643">
    <property type="term" value="P:intracellular phosphate ion homeostasis"/>
    <property type="evidence" value="ECO:0007669"/>
    <property type="project" value="InterPro"/>
</dbReference>